<protein>
    <submittedName>
        <fullName evidence="1">Uncharacterized protein</fullName>
    </submittedName>
</protein>
<gene>
    <name evidence="1" type="ORF">Anapl_00155</name>
</gene>
<dbReference type="EMBL" id="KB742808">
    <property type="protein sequence ID" value="EOB04119.1"/>
    <property type="molecule type" value="Genomic_DNA"/>
</dbReference>
<name>R0LEN2_ANAPL</name>
<keyword evidence="2" id="KW-1185">Reference proteome</keyword>
<evidence type="ECO:0000313" key="1">
    <source>
        <dbReference type="EMBL" id="EOB04119.1"/>
    </source>
</evidence>
<dbReference type="AlphaFoldDB" id="R0LEN2"/>
<sequence length="725" mass="79223">MLTLMLSKAPKELLGIEIDDWFQALLVSKPTQTHRLSLHVTSHWTNTSLTGPRADRKDDSFKDVSERTPNSILGLSGRYVCLLRRCLGYLKVSQMALGTEHEQRNPVTCLMKHHALEGPQQCGNGYRPLIAEKKLQELSWKQVFMQLFLTAVGTTPVCPAAEQSTAFLLSCKTFLLKHHSTRDDGSQSYHPWALLLQHRKRPGASVSFLLWEHWQIDDDTSSMSVLQLRLAGRGMQSELAFSFPHGSQRPPCLADKIPQGYVSTSHGFAFREMSRTLNSCSVYSLAYGIHGPLNVAALHFYRESNTGKADIALSQLGFPGDDCSFKRGLRPTGEEDVLKAQQELIQSNTNFPVCCIIKCSACSRQVRGKTALHVLGRNAFARPGAGVRSDVRSRSPILGQLWAPCCSLSHVVEVPVPFVCFPGLWAGFRGWTPDLTCKVALPSAPVLPPHVFPAQEKGGLLEHRAAVCTTTCGTTLLKALAAKLKASPQAHEHGLSRIASYKQKPWQCLRKQADFGADGINEGDEHLGDESGERAPERHCQLAISGVPKGHELGPRCDRAGGSCPLTLQELPLSSVEGSAARTAATLAETLRGRNASAAGVAKSGTSFGASQNVATALLQPRLLRPAVRSQQEIAVDIEISELFSKFLEVYFFPPCGKGTEALYAAQAMLEKGYRQQPKLPATCTVRTAEAHRIQLRDVKMPASEVSDNLNIFDEVLGGLSHNSE</sequence>
<proteinExistence type="predicted"/>
<dbReference type="Proteomes" id="UP000296049">
    <property type="component" value="Unassembled WGS sequence"/>
</dbReference>
<reference evidence="2" key="1">
    <citation type="journal article" date="2013" name="Nat. Genet.">
        <title>The duck genome and transcriptome provide insight into an avian influenza virus reservoir species.</title>
        <authorList>
            <person name="Huang Y."/>
            <person name="Li Y."/>
            <person name="Burt D.W."/>
            <person name="Chen H."/>
            <person name="Zhang Y."/>
            <person name="Qian W."/>
            <person name="Kim H."/>
            <person name="Gan S."/>
            <person name="Zhao Y."/>
            <person name="Li J."/>
            <person name="Yi K."/>
            <person name="Feng H."/>
            <person name="Zhu P."/>
            <person name="Li B."/>
            <person name="Liu Q."/>
            <person name="Fairley S."/>
            <person name="Magor K.E."/>
            <person name="Du Z."/>
            <person name="Hu X."/>
            <person name="Goodman L."/>
            <person name="Tafer H."/>
            <person name="Vignal A."/>
            <person name="Lee T."/>
            <person name="Kim K.W."/>
            <person name="Sheng Z."/>
            <person name="An Y."/>
            <person name="Searle S."/>
            <person name="Herrero J."/>
            <person name="Groenen M.A."/>
            <person name="Crooijmans R.P."/>
            <person name="Faraut T."/>
            <person name="Cai Q."/>
            <person name="Webster R.G."/>
            <person name="Aldridge J.R."/>
            <person name="Warren W.C."/>
            <person name="Bartschat S."/>
            <person name="Kehr S."/>
            <person name="Marz M."/>
            <person name="Stadler P.F."/>
            <person name="Smith J."/>
            <person name="Kraus R.H."/>
            <person name="Zhao Y."/>
            <person name="Ren L."/>
            <person name="Fei J."/>
            <person name="Morisson M."/>
            <person name="Kaiser P."/>
            <person name="Griffin D.K."/>
            <person name="Rao M."/>
            <person name="Pitel F."/>
            <person name="Wang J."/>
            <person name="Li N."/>
        </authorList>
    </citation>
    <scope>NUCLEOTIDE SEQUENCE [LARGE SCALE GENOMIC DNA]</scope>
</reference>
<evidence type="ECO:0000313" key="2">
    <source>
        <dbReference type="Proteomes" id="UP000296049"/>
    </source>
</evidence>
<organism evidence="1 2">
    <name type="scientific">Anas platyrhynchos</name>
    <name type="common">Mallard</name>
    <name type="synonym">Anas boschas</name>
    <dbReference type="NCBI Taxonomy" id="8839"/>
    <lineage>
        <taxon>Eukaryota</taxon>
        <taxon>Metazoa</taxon>
        <taxon>Chordata</taxon>
        <taxon>Craniata</taxon>
        <taxon>Vertebrata</taxon>
        <taxon>Euteleostomi</taxon>
        <taxon>Archelosauria</taxon>
        <taxon>Archosauria</taxon>
        <taxon>Dinosauria</taxon>
        <taxon>Saurischia</taxon>
        <taxon>Theropoda</taxon>
        <taxon>Coelurosauria</taxon>
        <taxon>Aves</taxon>
        <taxon>Neognathae</taxon>
        <taxon>Galloanserae</taxon>
        <taxon>Anseriformes</taxon>
        <taxon>Anatidae</taxon>
        <taxon>Anatinae</taxon>
        <taxon>Anas</taxon>
    </lineage>
</organism>
<accession>R0LEN2</accession>